<dbReference type="InterPro" id="IPR018289">
    <property type="entry name" value="MULE_transposase_dom"/>
</dbReference>
<reference evidence="3" key="1">
    <citation type="submission" date="2022-01" db="EMBL/GenBank/DDBJ databases">
        <authorList>
            <person name="Braso-Vives M."/>
        </authorList>
    </citation>
    <scope>NUCLEOTIDE SEQUENCE</scope>
</reference>
<dbReference type="Proteomes" id="UP000838412">
    <property type="component" value="Chromosome 12"/>
</dbReference>
<dbReference type="OrthoDB" id="10051448at2759"/>
<evidence type="ECO:0000313" key="3">
    <source>
        <dbReference type="EMBL" id="CAH1242502.1"/>
    </source>
</evidence>
<evidence type="ECO:0000259" key="2">
    <source>
        <dbReference type="Pfam" id="PF10551"/>
    </source>
</evidence>
<organism evidence="3 4">
    <name type="scientific">Branchiostoma lanceolatum</name>
    <name type="common">Common lancelet</name>
    <name type="synonym">Amphioxus lanceolatum</name>
    <dbReference type="NCBI Taxonomy" id="7740"/>
    <lineage>
        <taxon>Eukaryota</taxon>
        <taxon>Metazoa</taxon>
        <taxon>Chordata</taxon>
        <taxon>Cephalochordata</taxon>
        <taxon>Leptocardii</taxon>
        <taxon>Amphioxiformes</taxon>
        <taxon>Branchiostomatidae</taxon>
        <taxon>Branchiostoma</taxon>
    </lineage>
</organism>
<evidence type="ECO:0000313" key="4">
    <source>
        <dbReference type="Proteomes" id="UP000838412"/>
    </source>
</evidence>
<evidence type="ECO:0000256" key="1">
    <source>
        <dbReference type="SAM" id="MobiDB-lite"/>
    </source>
</evidence>
<gene>
    <name evidence="3" type="primary">Hypp6779</name>
    <name evidence="3" type="ORF">BLAG_LOCUS5791</name>
</gene>
<keyword evidence="4" id="KW-1185">Reference proteome</keyword>
<dbReference type="AlphaFoldDB" id="A0A8J9YVI2"/>
<name>A0A8J9YVI2_BRALA</name>
<sequence>MEVTECPERIVPIIVWIMGNSGSMLTKHRSNITLSVLGKDVRDIPKKLEEHLALKEEAGKVGVKYFDVTLSILTCRSTSMACRMLAVEDAPSQPVRRVYDAVIQGEERVEDAPNFRTVRTQLERRRASFAPPSQLWRMSSSQTSGRGHWEDGTTSSPVIHGLYHGRVIPFVMALMTSKTVGAYRQVLQHIKEKEREETGHDLSPEMIVSDFEVSIISSNETEFPDAISGCYFHFCQSLWRRIQQLSLTGPCRWDPGLKRCLRKVMGIGYLPVALVRFNFHEHIGRNSTQQLIGQYPALQEFFDYKETNYVAADDVTFPIPLWNVYNRDTDTRTNNLMSSASWGRVGRRRQIVPGGHLAAGTIGFRLSIPATTATDIINTAVTETGCLPTAGHVASCRDETSDGKTMDCMSRLITYPGVGKELDSLRDKAHSQVRNNVPRPATGPTPGGPSREALKRKKGNLLEQRRGQDRVIRRLALQEERCCPYPDPHTLLMDDKLHDRTPPTTPPHQWVGFSPLDGRLSSHFSSLPFSAPAPRRPLNLQTAVSRLQSEVAAIEEQIENRQCIRQQLPALDGEKHHPTIWQLFRE</sequence>
<dbReference type="Pfam" id="PF10551">
    <property type="entry name" value="MULE"/>
    <property type="match status" value="1"/>
</dbReference>
<feature type="domain" description="MULE transposase" evidence="2">
    <location>
        <begin position="164"/>
        <end position="236"/>
    </location>
</feature>
<feature type="region of interest" description="Disordered" evidence="1">
    <location>
        <begin position="426"/>
        <end position="467"/>
    </location>
</feature>
<protein>
    <submittedName>
        <fullName evidence="3">Hypp6779 protein</fullName>
    </submittedName>
</protein>
<accession>A0A8J9YVI2</accession>
<proteinExistence type="predicted"/>
<dbReference type="EMBL" id="OV696697">
    <property type="protein sequence ID" value="CAH1242502.1"/>
    <property type="molecule type" value="Genomic_DNA"/>
</dbReference>